<protein>
    <submittedName>
        <fullName evidence="1">Uncharacterized protein</fullName>
    </submittedName>
</protein>
<evidence type="ECO:0000313" key="2">
    <source>
        <dbReference type="Proteomes" id="UP001497744"/>
    </source>
</evidence>
<reference evidence="1 2" key="1">
    <citation type="submission" date="2021-06" db="EMBL/GenBank/DDBJ databases">
        <title>Genome sequence of Babesia caballi.</title>
        <authorList>
            <person name="Yamagishi J."/>
            <person name="Kidaka T."/>
            <person name="Ochi A."/>
        </authorList>
    </citation>
    <scope>NUCLEOTIDE SEQUENCE [LARGE SCALE GENOMIC DNA]</scope>
    <source>
        <strain evidence="1">USDA-D6B2</strain>
    </source>
</reference>
<dbReference type="EMBL" id="BPLF01000003">
    <property type="protein sequence ID" value="GIX64108.1"/>
    <property type="molecule type" value="Genomic_DNA"/>
</dbReference>
<keyword evidence="2" id="KW-1185">Reference proteome</keyword>
<comment type="caution">
    <text evidence="1">The sequence shown here is derived from an EMBL/GenBank/DDBJ whole genome shotgun (WGS) entry which is preliminary data.</text>
</comment>
<accession>A0AAV4LVA9</accession>
<proteinExistence type="predicted"/>
<dbReference type="Proteomes" id="UP001497744">
    <property type="component" value="Unassembled WGS sequence"/>
</dbReference>
<name>A0AAV4LVA9_BABCB</name>
<organism evidence="1 2">
    <name type="scientific">Babesia caballi</name>
    <dbReference type="NCBI Taxonomy" id="5871"/>
    <lineage>
        <taxon>Eukaryota</taxon>
        <taxon>Sar</taxon>
        <taxon>Alveolata</taxon>
        <taxon>Apicomplexa</taxon>
        <taxon>Aconoidasida</taxon>
        <taxon>Piroplasmida</taxon>
        <taxon>Babesiidae</taxon>
        <taxon>Babesia</taxon>
    </lineage>
</organism>
<sequence>MREPFGGALKLLEPSERQGGAVLVAEAGEFQALGDVGDRVVVERGRQNAHHAVVPQLNGHATLGGGEGAVLVQQHHSFGGRGELGRLQQVQGAVDRRWLAVAHVLALHGALEVGGRQLAPVVVGVAVGGELGPRLDVREHAVQASGRLLLEREVERAVLFLGVHQVGAVAESHLGRGHLGDLAHAFRRRTGRYRRNGAVFDVPPGRESAGTLGADTGRRGRVLDHVVHRLGAGEVDGLDGLRCFIFRLARLCSRDVCARELILVHGVAGAAGTAYVEETHRVIPPLIEDNTAATAKASFSNR</sequence>
<dbReference type="AlphaFoldDB" id="A0AAV4LVA9"/>
<evidence type="ECO:0000313" key="1">
    <source>
        <dbReference type="EMBL" id="GIX64108.1"/>
    </source>
</evidence>
<dbReference type="GeneID" id="94195589"/>
<dbReference type="RefSeq" id="XP_067716177.1">
    <property type="nucleotide sequence ID" value="XM_067860076.1"/>
</dbReference>
<gene>
    <name evidence="1" type="ORF">BcabD6B2_35430</name>
</gene>